<feature type="compositionally biased region" description="Polar residues" evidence="9">
    <location>
        <begin position="1139"/>
        <end position="1158"/>
    </location>
</feature>
<keyword evidence="7" id="KW-0539">Nucleus</keyword>
<feature type="region of interest" description="Disordered" evidence="9">
    <location>
        <begin position="696"/>
        <end position="716"/>
    </location>
</feature>
<comment type="caution">
    <text evidence="13">The sequence shown here is derived from an EMBL/GenBank/DDBJ whole genome shotgun (WGS) entry which is preliminary data.</text>
</comment>
<feature type="region of interest" description="Disordered" evidence="9">
    <location>
        <begin position="933"/>
        <end position="968"/>
    </location>
</feature>
<dbReference type="PANTHER" id="PTHR22930">
    <property type="match status" value="1"/>
</dbReference>
<evidence type="ECO:0000256" key="5">
    <source>
        <dbReference type="ARBA" id="ARBA00022723"/>
    </source>
</evidence>
<proteinExistence type="inferred from homology"/>
<protein>
    <recommendedName>
        <fullName evidence="15">Transposase</fullName>
    </recommendedName>
</protein>
<evidence type="ECO:0000256" key="8">
    <source>
        <dbReference type="SAM" id="Coils"/>
    </source>
</evidence>
<keyword evidence="4" id="KW-0540">Nuclease</keyword>
<dbReference type="Pfam" id="PF26138">
    <property type="entry name" value="DUF8040"/>
    <property type="match status" value="1"/>
</dbReference>
<keyword evidence="5" id="KW-0479">Metal-binding</keyword>
<feature type="compositionally biased region" description="Polar residues" evidence="9">
    <location>
        <begin position="1091"/>
        <end position="1100"/>
    </location>
</feature>
<accession>A0AAP0H738</accession>
<feature type="region of interest" description="Disordered" evidence="9">
    <location>
        <begin position="1118"/>
        <end position="1208"/>
    </location>
</feature>
<feature type="region of interest" description="Disordered" evidence="9">
    <location>
        <begin position="1088"/>
        <end position="1107"/>
    </location>
</feature>
<feature type="coiled-coil region" evidence="8">
    <location>
        <begin position="813"/>
        <end position="861"/>
    </location>
</feature>
<dbReference type="GO" id="GO:0004518">
    <property type="term" value="F:nuclease activity"/>
    <property type="evidence" value="ECO:0007669"/>
    <property type="project" value="UniProtKB-KW"/>
</dbReference>
<comment type="similarity">
    <text evidence="3">Belongs to the HARBI1 family.</text>
</comment>
<organism evidence="13 14">
    <name type="scientific">Deinandra increscens subsp. villosa</name>
    <dbReference type="NCBI Taxonomy" id="3103831"/>
    <lineage>
        <taxon>Eukaryota</taxon>
        <taxon>Viridiplantae</taxon>
        <taxon>Streptophyta</taxon>
        <taxon>Embryophyta</taxon>
        <taxon>Tracheophyta</taxon>
        <taxon>Spermatophyta</taxon>
        <taxon>Magnoliopsida</taxon>
        <taxon>eudicotyledons</taxon>
        <taxon>Gunneridae</taxon>
        <taxon>Pentapetalae</taxon>
        <taxon>asterids</taxon>
        <taxon>campanulids</taxon>
        <taxon>Asterales</taxon>
        <taxon>Asteraceae</taxon>
        <taxon>Asteroideae</taxon>
        <taxon>Heliantheae alliance</taxon>
        <taxon>Madieae</taxon>
        <taxon>Madiinae</taxon>
        <taxon>Deinandra</taxon>
    </lineage>
</organism>
<evidence type="ECO:0000259" key="12">
    <source>
        <dbReference type="Pfam" id="PF26138"/>
    </source>
</evidence>
<comment type="cofactor">
    <cofactor evidence="1">
        <name>a divalent metal cation</name>
        <dbReference type="ChEBI" id="CHEBI:60240"/>
    </cofactor>
</comment>
<evidence type="ECO:0000259" key="11">
    <source>
        <dbReference type="Pfam" id="PF13359"/>
    </source>
</evidence>
<evidence type="ECO:0008006" key="15">
    <source>
        <dbReference type="Google" id="ProtNLM"/>
    </source>
</evidence>
<dbReference type="GO" id="GO:0005634">
    <property type="term" value="C:nucleus"/>
    <property type="evidence" value="ECO:0007669"/>
    <property type="project" value="UniProtKB-SubCell"/>
</dbReference>
<sequence>MGGNSGDAMEWSDECVKYFLDLLAEKVKKDPNSAPILKTSDWNEMDEKIFVRFALKYGPDKLKAKYNRLRIMHTKFTELINKTGVTWDSETGLVFAHDDVWKTFIQLLGLLQDSNDVSVEEGVAMSLRILCHGNKHREISDRFPHSTSTVHCWFKKVLRALKAFELTVVKPVDRGAVQPEILANSRWYPYFKNCIGAIDGTHVAAWAPASKQKSFRGRKAVLVTQNVMAVCSHDMMFTFVYTSWEGTANDSRVFYDAINRPENKFPMPIGDYFYVVDSGYPNLKGFLAPYRGERYHRSDWQSGRVRGKEELFNFMHSSVRNVIERAFGVLKARFHILKDIPNYPLRRQMLIPHACCALHNYIRMEDRADSLFTEYGQDYLEVPSERSNVVQEGHFFDMANNMEMLQVRTSITNALWDKYMSRRSDNEFNRTFLEMSFQQVQSCKSFSYASISNSSRSPKVAALPNSILSGFKGYKTAFDLWNALSEMYEGTSEVKENKKDVLKQKYENFTFKSGETMTNQYLRFVSLFDKLQKVDVKLDQVDVNRKFLRSLPSVWTVYTVSIRECKNLKKMRLSELHGILSAYEMELDLKQNSSSESTQLFSSTLVTTDFNSQRSSNSSSYQSPIVSFPETPRCQESFSNVFENSYNAHVATDSYQGFIPEDLECIGADDLEEMDIMTQLAMVSVRAQRFYKRTGRTYKGAKGSNPTPPKPTGSQNHQNVVAAVANQTSCVEWEDFFAEFEPINHALMAKQDSTSDQVNSIPEKVLENLCSPACIEQVAKYRNHNTDLIDEVSNLNELKECFKKTESSYISKIENLTKEYGQLKQTNSVLETQLDDLLSKLEKSRNRTKDAKDEVDVLEIKLKDALFTCDKFQATNKKAEKLWMGGMYGKAGVGYNCVEPPIEYSPSSSEKTFESKKTEVTVASSSASVDQSNILKPSIAAPPPTVYEPKDSKVGGKQPEQPNGSQTQRLGQLNFNQVTKLESPRKFEPKVVECMCCGEQGHLAAVCQFNPMSKVKPFLIPKPVLKPKADFQKKITGRISPIKNHTLKYFGSDSNRVLIGNDRNGSFSVLKQNHFPAEVQAEYFSARTHVQPENKTQPRSATAPKQRPHVHFADGFEHFEAQGRRNPSRGKITSRENFSRNNKSNQSEKFFAKSSSGNHCAPIQGESSNQNQHFPQRFSKSPERTKDRKIAERKNTKGERSSQTSTQYENFSLDNDDLLNEAPVLNTLVLKEYKYTDAYGRPKTTQAWVPYRN</sequence>
<feature type="compositionally biased region" description="Polar residues" evidence="9">
    <location>
        <begin position="1165"/>
        <end position="1174"/>
    </location>
</feature>
<evidence type="ECO:0000313" key="14">
    <source>
        <dbReference type="Proteomes" id="UP001408789"/>
    </source>
</evidence>
<keyword evidence="6" id="KW-0378">Hydrolase</keyword>
<name>A0AAP0H738_9ASTR</name>
<evidence type="ECO:0000256" key="6">
    <source>
        <dbReference type="ARBA" id="ARBA00022801"/>
    </source>
</evidence>
<feature type="domain" description="DUF8040" evidence="12">
    <location>
        <begin position="108"/>
        <end position="161"/>
    </location>
</feature>
<feature type="domain" description="DDE Tnp4" evidence="11">
    <location>
        <begin position="198"/>
        <end position="360"/>
    </location>
</feature>
<keyword evidence="14" id="KW-1185">Reference proteome</keyword>
<dbReference type="Pfam" id="PF13359">
    <property type="entry name" value="DDE_Tnp_4"/>
    <property type="match status" value="1"/>
</dbReference>
<dbReference type="Proteomes" id="UP001408789">
    <property type="component" value="Unassembled WGS sequence"/>
</dbReference>
<dbReference type="Pfam" id="PF14223">
    <property type="entry name" value="Retrotran_gag_2"/>
    <property type="match status" value="1"/>
</dbReference>
<dbReference type="InterPro" id="IPR027806">
    <property type="entry name" value="HARBI1_dom"/>
</dbReference>
<evidence type="ECO:0000256" key="1">
    <source>
        <dbReference type="ARBA" id="ARBA00001968"/>
    </source>
</evidence>
<dbReference type="AlphaFoldDB" id="A0AAP0H738"/>
<dbReference type="GO" id="GO:0016787">
    <property type="term" value="F:hydrolase activity"/>
    <property type="evidence" value="ECO:0007669"/>
    <property type="project" value="UniProtKB-KW"/>
</dbReference>
<dbReference type="GO" id="GO:0046872">
    <property type="term" value="F:metal ion binding"/>
    <property type="evidence" value="ECO:0007669"/>
    <property type="project" value="UniProtKB-KW"/>
</dbReference>
<dbReference type="InterPro" id="IPR024752">
    <property type="entry name" value="Myb/SANT-like_dom"/>
</dbReference>
<evidence type="ECO:0000256" key="7">
    <source>
        <dbReference type="ARBA" id="ARBA00023242"/>
    </source>
</evidence>
<evidence type="ECO:0000256" key="3">
    <source>
        <dbReference type="ARBA" id="ARBA00006958"/>
    </source>
</evidence>
<reference evidence="13 14" key="1">
    <citation type="submission" date="2024-04" db="EMBL/GenBank/DDBJ databases">
        <title>The reference genome of an endangered Asteraceae, Deinandra increscens subsp. villosa, native to the Central Coast of California.</title>
        <authorList>
            <person name="Guilliams M."/>
            <person name="Hasenstab-Lehman K."/>
            <person name="Meyer R."/>
            <person name="Mcevoy S."/>
        </authorList>
    </citation>
    <scope>NUCLEOTIDE SEQUENCE [LARGE SCALE GENOMIC DNA]</scope>
    <source>
        <tissue evidence="13">Leaf</tissue>
    </source>
</reference>
<dbReference type="EMBL" id="JBCNJP010000007">
    <property type="protein sequence ID" value="KAK9075479.1"/>
    <property type="molecule type" value="Genomic_DNA"/>
</dbReference>
<evidence type="ECO:0000259" key="10">
    <source>
        <dbReference type="Pfam" id="PF12776"/>
    </source>
</evidence>
<comment type="subcellular location">
    <subcellularLocation>
        <location evidence="2">Nucleus</location>
    </subcellularLocation>
</comment>
<gene>
    <name evidence="13" type="ORF">SSX86_003803</name>
</gene>
<dbReference type="InterPro" id="IPR045249">
    <property type="entry name" value="HARBI1-like"/>
</dbReference>
<evidence type="ECO:0000256" key="9">
    <source>
        <dbReference type="SAM" id="MobiDB-lite"/>
    </source>
</evidence>
<feature type="domain" description="Myb/SANT-like" evidence="10">
    <location>
        <begin position="10"/>
        <end position="103"/>
    </location>
</feature>
<evidence type="ECO:0000256" key="2">
    <source>
        <dbReference type="ARBA" id="ARBA00004123"/>
    </source>
</evidence>
<dbReference type="PANTHER" id="PTHR22930:SF285">
    <property type="entry name" value="PROTEIN ALP1-LIKE"/>
    <property type="match status" value="1"/>
</dbReference>
<dbReference type="Pfam" id="PF12776">
    <property type="entry name" value="Myb_DNA-bind_3"/>
    <property type="match status" value="1"/>
</dbReference>
<evidence type="ECO:0000256" key="4">
    <source>
        <dbReference type="ARBA" id="ARBA00022722"/>
    </source>
</evidence>
<dbReference type="InterPro" id="IPR058353">
    <property type="entry name" value="DUF8040"/>
</dbReference>
<keyword evidence="8" id="KW-0175">Coiled coil</keyword>
<evidence type="ECO:0000313" key="13">
    <source>
        <dbReference type="EMBL" id="KAK9075479.1"/>
    </source>
</evidence>
<feature type="compositionally biased region" description="Basic and acidic residues" evidence="9">
    <location>
        <begin position="1180"/>
        <end position="1200"/>
    </location>
</feature>